<evidence type="ECO:0000256" key="4">
    <source>
        <dbReference type="ARBA" id="ARBA00004752"/>
    </source>
</evidence>
<reference evidence="18 19" key="1">
    <citation type="submission" date="2012-06" db="EMBL/GenBank/DDBJ databases">
        <title>Draft Genome Sequence of Lactobacillus pasteurii CRBIP 24.76T.</title>
        <authorList>
            <person name="Cousin S."/>
            <person name="Bouchier C."/>
            <person name="Loux V."/>
            <person name="Ma L."/>
            <person name="Creno S."/>
            <person name="Bizet C."/>
            <person name="Clermont D."/>
        </authorList>
    </citation>
    <scope>NUCLEOTIDE SEQUENCE [LARGE SCALE GENOMIC DNA]</scope>
    <source>
        <strain evidence="19">CRBIP 24.76T</strain>
    </source>
</reference>
<comment type="function">
    <text evidence="2 16">Cell wall formation.</text>
</comment>
<dbReference type="SUPFAM" id="SSF56194">
    <property type="entry name" value="Uridine diphospho-N-Acetylenolpyruvylglucosamine reductase, MurB, C-terminal domain"/>
    <property type="match status" value="1"/>
</dbReference>
<evidence type="ECO:0000256" key="10">
    <source>
        <dbReference type="ARBA" id="ARBA00022960"/>
    </source>
</evidence>
<evidence type="ECO:0000256" key="6">
    <source>
        <dbReference type="ARBA" id="ARBA00022618"/>
    </source>
</evidence>
<evidence type="ECO:0000256" key="13">
    <source>
        <dbReference type="ARBA" id="ARBA00023306"/>
    </source>
</evidence>
<dbReference type="InterPro" id="IPR006094">
    <property type="entry name" value="Oxid_FAD_bind_N"/>
</dbReference>
<dbReference type="InterPro" id="IPR011601">
    <property type="entry name" value="MurB_C"/>
</dbReference>
<comment type="cofactor">
    <cofactor evidence="1 16">
        <name>FAD</name>
        <dbReference type="ChEBI" id="CHEBI:57692"/>
    </cofactor>
</comment>
<keyword evidence="6 16" id="KW-0132">Cell division</keyword>
<keyword evidence="14 16" id="KW-0961">Cell wall biogenesis/degradation</keyword>
<dbReference type="RefSeq" id="WP_009560447.1">
    <property type="nucleotide sequence ID" value="NZ_AYZN01000001.1"/>
</dbReference>
<evidence type="ECO:0000256" key="15">
    <source>
        <dbReference type="ARBA" id="ARBA00048914"/>
    </source>
</evidence>
<evidence type="ECO:0000313" key="19">
    <source>
        <dbReference type="Proteomes" id="UP000009311"/>
    </source>
</evidence>
<dbReference type="SUPFAM" id="SSF56176">
    <property type="entry name" value="FAD-binding/transporter-associated domain-like"/>
    <property type="match status" value="1"/>
</dbReference>
<dbReference type="InterPro" id="IPR016166">
    <property type="entry name" value="FAD-bd_PCMH"/>
</dbReference>
<evidence type="ECO:0000259" key="17">
    <source>
        <dbReference type="PROSITE" id="PS51387"/>
    </source>
</evidence>
<dbReference type="Pfam" id="PF01565">
    <property type="entry name" value="FAD_binding_4"/>
    <property type="match status" value="1"/>
</dbReference>
<dbReference type="EMBL" id="CAKD01000024">
    <property type="protein sequence ID" value="CCI85886.1"/>
    <property type="molecule type" value="Genomic_DNA"/>
</dbReference>
<evidence type="ECO:0000256" key="12">
    <source>
        <dbReference type="ARBA" id="ARBA00023002"/>
    </source>
</evidence>
<keyword evidence="10 16" id="KW-0133">Cell shape</keyword>
<dbReference type="OrthoDB" id="9804753at2"/>
<dbReference type="InterPro" id="IPR016169">
    <property type="entry name" value="FAD-bd_PCMH_sub2"/>
</dbReference>
<protein>
    <recommendedName>
        <fullName evidence="16">UDP-N-acetylenolpyruvoylglucosamine reductase</fullName>
        <ecNumber evidence="16">1.3.1.98</ecNumber>
    </recommendedName>
    <alternativeName>
        <fullName evidence="16">UDP-N-acetylmuramate dehydrogenase</fullName>
    </alternativeName>
</protein>
<dbReference type="Pfam" id="PF02873">
    <property type="entry name" value="MurB_C"/>
    <property type="match status" value="1"/>
</dbReference>
<dbReference type="InterPro" id="IPR036635">
    <property type="entry name" value="MurB_C_sf"/>
</dbReference>
<dbReference type="GO" id="GO:0071949">
    <property type="term" value="F:FAD binding"/>
    <property type="evidence" value="ECO:0007669"/>
    <property type="project" value="InterPro"/>
</dbReference>
<dbReference type="NCBIfam" id="NF010480">
    <property type="entry name" value="PRK13905.1"/>
    <property type="match status" value="1"/>
</dbReference>
<dbReference type="PANTHER" id="PTHR21071:SF4">
    <property type="entry name" value="UDP-N-ACETYLENOLPYRUVOYLGLUCOSAMINE REDUCTASE"/>
    <property type="match status" value="1"/>
</dbReference>
<dbReference type="EC" id="1.3.1.98" evidence="16"/>
<dbReference type="Gene3D" id="3.30.43.10">
    <property type="entry name" value="Uridine Diphospho-n-acetylenolpyruvylglucosamine Reductase, domain 2"/>
    <property type="match status" value="1"/>
</dbReference>
<dbReference type="InterPro" id="IPR016167">
    <property type="entry name" value="FAD-bd_PCMH_sub1"/>
</dbReference>
<proteinExistence type="inferred from homology"/>
<keyword evidence="13 16" id="KW-0131">Cell cycle</keyword>
<dbReference type="InterPro" id="IPR036318">
    <property type="entry name" value="FAD-bd_PCMH-like_sf"/>
</dbReference>
<organism evidence="18 19">
    <name type="scientific">Lactobacillus pasteurii DSM 23907 = CRBIP 24.76</name>
    <dbReference type="NCBI Taxonomy" id="1423790"/>
    <lineage>
        <taxon>Bacteria</taxon>
        <taxon>Bacillati</taxon>
        <taxon>Bacillota</taxon>
        <taxon>Bacilli</taxon>
        <taxon>Lactobacillales</taxon>
        <taxon>Lactobacillaceae</taxon>
        <taxon>Lactobacillus</taxon>
    </lineage>
</organism>
<dbReference type="GO" id="GO:0008360">
    <property type="term" value="P:regulation of cell shape"/>
    <property type="evidence" value="ECO:0007669"/>
    <property type="project" value="UniProtKB-KW"/>
</dbReference>
<feature type="active site" description="Proton donor" evidence="16">
    <location>
        <position position="220"/>
    </location>
</feature>
<keyword evidence="5 16" id="KW-0963">Cytoplasm</keyword>
<keyword evidence="19" id="KW-1185">Reference proteome</keyword>
<comment type="pathway">
    <text evidence="4 16">Cell wall biogenesis; peptidoglycan biosynthesis.</text>
</comment>
<dbReference type="Gene3D" id="3.30.465.10">
    <property type="match status" value="1"/>
</dbReference>
<dbReference type="NCBIfam" id="TIGR00179">
    <property type="entry name" value="murB"/>
    <property type="match status" value="1"/>
</dbReference>
<name>I7LBT3_9LACO</name>
<evidence type="ECO:0000256" key="2">
    <source>
        <dbReference type="ARBA" id="ARBA00003921"/>
    </source>
</evidence>
<keyword evidence="8 16" id="KW-0274">FAD</keyword>
<dbReference type="PROSITE" id="PS51387">
    <property type="entry name" value="FAD_PCMH"/>
    <property type="match status" value="1"/>
</dbReference>
<dbReference type="GO" id="GO:0005829">
    <property type="term" value="C:cytosol"/>
    <property type="evidence" value="ECO:0007669"/>
    <property type="project" value="TreeGrafter"/>
</dbReference>
<evidence type="ECO:0000256" key="7">
    <source>
        <dbReference type="ARBA" id="ARBA00022630"/>
    </source>
</evidence>
<feature type="domain" description="FAD-binding PCMH-type" evidence="17">
    <location>
        <begin position="26"/>
        <end position="191"/>
    </location>
</feature>
<keyword evidence="11 16" id="KW-0573">Peptidoglycan synthesis</keyword>
<dbReference type="GO" id="GO:0071555">
    <property type="term" value="P:cell wall organization"/>
    <property type="evidence" value="ECO:0007669"/>
    <property type="project" value="UniProtKB-KW"/>
</dbReference>
<dbReference type="PANTHER" id="PTHR21071">
    <property type="entry name" value="UDP-N-ACETYLENOLPYRUVOYLGLUCOSAMINE REDUCTASE"/>
    <property type="match status" value="1"/>
</dbReference>
<dbReference type="PATRIC" id="fig|1423790.3.peg.483"/>
<comment type="catalytic activity">
    <reaction evidence="15 16">
        <text>UDP-N-acetyl-alpha-D-muramate + NADP(+) = UDP-N-acetyl-3-O-(1-carboxyvinyl)-alpha-D-glucosamine + NADPH + H(+)</text>
        <dbReference type="Rhea" id="RHEA:12248"/>
        <dbReference type="ChEBI" id="CHEBI:15378"/>
        <dbReference type="ChEBI" id="CHEBI:57783"/>
        <dbReference type="ChEBI" id="CHEBI:58349"/>
        <dbReference type="ChEBI" id="CHEBI:68483"/>
        <dbReference type="ChEBI" id="CHEBI:70757"/>
        <dbReference type="EC" id="1.3.1.98"/>
    </reaction>
</comment>
<evidence type="ECO:0000256" key="16">
    <source>
        <dbReference type="HAMAP-Rule" id="MF_00037"/>
    </source>
</evidence>
<comment type="caution">
    <text evidence="18">The sequence shown here is derived from an EMBL/GenBank/DDBJ whole genome shotgun (WGS) entry which is preliminary data.</text>
</comment>
<evidence type="ECO:0000256" key="11">
    <source>
        <dbReference type="ARBA" id="ARBA00022984"/>
    </source>
</evidence>
<dbReference type="UniPathway" id="UPA00219"/>
<dbReference type="Proteomes" id="UP000009311">
    <property type="component" value="Unassembled WGS sequence"/>
</dbReference>
<keyword evidence="7 16" id="KW-0285">Flavoprotein</keyword>
<evidence type="ECO:0000256" key="1">
    <source>
        <dbReference type="ARBA" id="ARBA00001974"/>
    </source>
</evidence>
<evidence type="ECO:0000256" key="14">
    <source>
        <dbReference type="ARBA" id="ARBA00023316"/>
    </source>
</evidence>
<gene>
    <name evidence="16" type="primary">murB</name>
    <name evidence="18" type="ORF">BN53_07310</name>
</gene>
<dbReference type="AlphaFoldDB" id="I7LBT3"/>
<dbReference type="eggNOG" id="COG0812">
    <property type="taxonomic scope" value="Bacteria"/>
</dbReference>
<evidence type="ECO:0000313" key="18">
    <source>
        <dbReference type="EMBL" id="CCI85886.1"/>
    </source>
</evidence>
<dbReference type="GO" id="GO:0009252">
    <property type="term" value="P:peptidoglycan biosynthetic process"/>
    <property type="evidence" value="ECO:0007669"/>
    <property type="project" value="UniProtKB-UniRule"/>
</dbReference>
<keyword evidence="12 16" id="KW-0560">Oxidoreductase</keyword>
<comment type="similarity">
    <text evidence="16">Belongs to the MurB family.</text>
</comment>
<keyword evidence="9 16" id="KW-0521">NADP</keyword>
<evidence type="ECO:0000256" key="3">
    <source>
        <dbReference type="ARBA" id="ARBA00004496"/>
    </source>
</evidence>
<dbReference type="GO" id="GO:0008762">
    <property type="term" value="F:UDP-N-acetylmuramate dehydrogenase activity"/>
    <property type="evidence" value="ECO:0007669"/>
    <property type="project" value="UniProtKB-UniRule"/>
</dbReference>
<feature type="active site" evidence="16">
    <location>
        <position position="290"/>
    </location>
</feature>
<dbReference type="Gene3D" id="3.90.78.10">
    <property type="entry name" value="UDP-N-acetylenolpyruvoylglucosamine reductase, C-terminal domain"/>
    <property type="match status" value="1"/>
</dbReference>
<accession>I7LBT3</accession>
<dbReference type="STRING" id="1423790.BN53_07310"/>
<feature type="active site" evidence="16">
    <location>
        <position position="170"/>
    </location>
</feature>
<evidence type="ECO:0000256" key="8">
    <source>
        <dbReference type="ARBA" id="ARBA00022827"/>
    </source>
</evidence>
<evidence type="ECO:0000256" key="5">
    <source>
        <dbReference type="ARBA" id="ARBA00022490"/>
    </source>
</evidence>
<sequence>MQLLDLKNNGIDIQEEIPLSRYTFTKTGGRAEYLAFPKNVDELKQLVKVAKANNMPLTVIGNASNLIIRDGGISGLVIITTEMNKIEISGTEVTAAAGAKIVDTAFAAANQSLTGMEFAAGIPGSIGGAVFMNAGAYGGETQDVIEKATVLTPEGELKDYSNEELQFSYRHSLIQTNDDIVVSATFKLKKGNKLEILDEMHYLNALRRYKQPLEYPSCGSVFKRPAGHFVGPMIIKAGLQGTQIGGAQNSTKHAGFIVNRGNATATDYIELIHLIQKRIKEVYDIDLKTEVRIIGNR</sequence>
<dbReference type="HAMAP" id="MF_00037">
    <property type="entry name" value="MurB"/>
    <property type="match status" value="1"/>
</dbReference>
<comment type="subcellular location">
    <subcellularLocation>
        <location evidence="3 16">Cytoplasm</location>
    </subcellularLocation>
</comment>
<evidence type="ECO:0000256" key="9">
    <source>
        <dbReference type="ARBA" id="ARBA00022857"/>
    </source>
</evidence>
<dbReference type="InterPro" id="IPR003170">
    <property type="entry name" value="MurB"/>
</dbReference>
<dbReference type="GO" id="GO:0051301">
    <property type="term" value="P:cell division"/>
    <property type="evidence" value="ECO:0007669"/>
    <property type="project" value="UniProtKB-KW"/>
</dbReference>